<dbReference type="GO" id="GO:0050661">
    <property type="term" value="F:NADP binding"/>
    <property type="evidence" value="ECO:0007669"/>
    <property type="project" value="InterPro"/>
</dbReference>
<dbReference type="EMBL" id="CP060715">
    <property type="protein sequence ID" value="QNN61840.1"/>
    <property type="molecule type" value="Genomic_DNA"/>
</dbReference>
<protein>
    <submittedName>
        <fullName evidence="7">NADH:flavin oxidoreductase/NADH oxidase</fullName>
    </submittedName>
</protein>
<feature type="domain" description="NADH:flavin oxidoreductase/NADH oxidase N-terminal" evidence="6">
    <location>
        <begin position="5"/>
        <end position="325"/>
    </location>
</feature>
<dbReference type="PANTHER" id="PTHR43303">
    <property type="entry name" value="NADPH DEHYDROGENASE C23G7.10C-RELATED"/>
    <property type="match status" value="1"/>
</dbReference>
<evidence type="ECO:0000313" key="8">
    <source>
        <dbReference type="Proteomes" id="UP000515928"/>
    </source>
</evidence>
<dbReference type="Proteomes" id="UP000515928">
    <property type="component" value="Chromosome"/>
</dbReference>
<evidence type="ECO:0000256" key="2">
    <source>
        <dbReference type="ARBA" id="ARBA00022630"/>
    </source>
</evidence>
<dbReference type="SUPFAM" id="SSF51395">
    <property type="entry name" value="FMN-linked oxidoreductases"/>
    <property type="match status" value="1"/>
</dbReference>
<name>A0A7G9S1W5_9FIRM</name>
<dbReference type="InterPro" id="IPR013785">
    <property type="entry name" value="Aldolase_TIM"/>
</dbReference>
<evidence type="ECO:0000256" key="3">
    <source>
        <dbReference type="ARBA" id="ARBA00022643"/>
    </source>
</evidence>
<dbReference type="Gene3D" id="3.20.20.70">
    <property type="entry name" value="Aldolase class I"/>
    <property type="match status" value="1"/>
</dbReference>
<keyword evidence="2" id="KW-0285">Flavoprotein</keyword>
<dbReference type="AlphaFoldDB" id="A0A7G9S1W5"/>
<dbReference type="InterPro" id="IPR044152">
    <property type="entry name" value="YqjM-like"/>
</dbReference>
<keyword evidence="8" id="KW-1185">Reference proteome</keyword>
<keyword evidence="3" id="KW-0288">FMN</keyword>
<dbReference type="Pfam" id="PF00724">
    <property type="entry name" value="Oxidored_FMN"/>
    <property type="match status" value="1"/>
</dbReference>
<keyword evidence="5" id="KW-0560">Oxidoreductase</keyword>
<dbReference type="GO" id="GO:0010181">
    <property type="term" value="F:FMN binding"/>
    <property type="evidence" value="ECO:0007669"/>
    <property type="project" value="InterPro"/>
</dbReference>
<proteinExistence type="predicted"/>
<dbReference type="KEGG" id="eio:H9L01_08950"/>
<reference evidence="7 8" key="1">
    <citation type="submission" date="2020-08" db="EMBL/GenBank/DDBJ databases">
        <title>Genome sequence of Erysipelothrix inopinata DSM 15511T.</title>
        <authorList>
            <person name="Hyun D.-W."/>
            <person name="Bae J.-W."/>
        </authorList>
    </citation>
    <scope>NUCLEOTIDE SEQUENCE [LARGE SCALE GENOMIC DNA]</scope>
    <source>
        <strain evidence="7 8">DSM 15511</strain>
    </source>
</reference>
<evidence type="ECO:0000313" key="7">
    <source>
        <dbReference type="EMBL" id="QNN61840.1"/>
    </source>
</evidence>
<dbReference type="PANTHER" id="PTHR43303:SF4">
    <property type="entry name" value="NADPH DEHYDROGENASE C23G7.10C-RELATED"/>
    <property type="match status" value="1"/>
</dbReference>
<evidence type="ECO:0000256" key="1">
    <source>
        <dbReference type="ARBA" id="ARBA00001917"/>
    </source>
</evidence>
<evidence type="ECO:0000256" key="4">
    <source>
        <dbReference type="ARBA" id="ARBA00022857"/>
    </source>
</evidence>
<dbReference type="InterPro" id="IPR001155">
    <property type="entry name" value="OxRdtase_FMN_N"/>
</dbReference>
<sequence>MMKLLESATIGKMELKNRVIMEPMCMYSATDHDGIPTHFHRAHYTSRAIGQVGLIIVEATGVVPEGRITDDCLGLWNDKQMTAFKDLVESVHSQGSKIAIQLNHAGRKCTAVDGVDEIFAPSAIAYNEDYRKPTELSKDQIKEVVQAFQDAAKRANEAGFDALEIHAAHGYLLSEFMSPVSNQRTDEYADASIIIKEVIDAIRVVWPSEKPILIRVSATDYEDQGLNTDLTIKILEPIKDSVDIINVSTGGITPTPPHQIFPGYQVEHALKIKDALQMPVVACGLLGSHDLASYLLESNQVDFIGLARPLLKNPHWVVDFAKARRKSEFIPRQYERGFK</sequence>
<comment type="cofactor">
    <cofactor evidence="1">
        <name>FMN</name>
        <dbReference type="ChEBI" id="CHEBI:58210"/>
    </cofactor>
</comment>
<dbReference type="GO" id="GO:0003959">
    <property type="term" value="F:NADPH dehydrogenase activity"/>
    <property type="evidence" value="ECO:0007669"/>
    <property type="project" value="InterPro"/>
</dbReference>
<organism evidence="7 8">
    <name type="scientific">Erysipelothrix inopinata</name>
    <dbReference type="NCBI Taxonomy" id="225084"/>
    <lineage>
        <taxon>Bacteria</taxon>
        <taxon>Bacillati</taxon>
        <taxon>Bacillota</taxon>
        <taxon>Erysipelotrichia</taxon>
        <taxon>Erysipelotrichales</taxon>
        <taxon>Erysipelotrichaceae</taxon>
        <taxon>Erysipelothrix</taxon>
    </lineage>
</organism>
<evidence type="ECO:0000256" key="5">
    <source>
        <dbReference type="ARBA" id="ARBA00023002"/>
    </source>
</evidence>
<evidence type="ECO:0000259" key="6">
    <source>
        <dbReference type="Pfam" id="PF00724"/>
    </source>
</evidence>
<dbReference type="CDD" id="cd02932">
    <property type="entry name" value="OYE_YqiM_FMN"/>
    <property type="match status" value="1"/>
</dbReference>
<keyword evidence="4" id="KW-0521">NADP</keyword>
<accession>A0A7G9S1W5</accession>
<gene>
    <name evidence="7" type="ORF">H9L01_08950</name>
</gene>